<keyword evidence="2" id="KW-0004">4Fe-4S</keyword>
<organism evidence="10 11">
    <name type="scientific">Candidatus Komeilibacteria bacterium CG_4_10_14_0_2_um_filter_37_10</name>
    <dbReference type="NCBI Taxonomy" id="1974470"/>
    <lineage>
        <taxon>Bacteria</taxon>
        <taxon>Candidatus Komeiliibacteriota</taxon>
    </lineage>
</organism>
<dbReference type="InterPro" id="IPR005839">
    <property type="entry name" value="Methylthiotransferase"/>
</dbReference>
<dbReference type="SFLD" id="SFLDG01061">
    <property type="entry name" value="methylthiotransferase"/>
    <property type="match status" value="1"/>
</dbReference>
<evidence type="ECO:0000256" key="1">
    <source>
        <dbReference type="ARBA" id="ARBA00001966"/>
    </source>
</evidence>
<dbReference type="PROSITE" id="PS01278">
    <property type="entry name" value="MTTASE_RADICAL"/>
    <property type="match status" value="1"/>
</dbReference>
<keyword evidence="4" id="KW-0949">S-adenosyl-L-methionine</keyword>
<evidence type="ECO:0000256" key="6">
    <source>
        <dbReference type="ARBA" id="ARBA00023004"/>
    </source>
</evidence>
<dbReference type="Gene3D" id="3.80.30.20">
    <property type="entry name" value="tm_1862 like domain"/>
    <property type="match status" value="1"/>
</dbReference>
<accession>A0A2M7VE53</accession>
<dbReference type="NCBIfam" id="TIGR01574">
    <property type="entry name" value="miaB-methiolase"/>
    <property type="match status" value="1"/>
</dbReference>
<dbReference type="Pfam" id="PF00919">
    <property type="entry name" value="UPF0004"/>
    <property type="match status" value="1"/>
</dbReference>
<dbReference type="FunFam" id="3.80.30.20:FF:000001">
    <property type="entry name" value="tRNA-2-methylthio-N(6)-dimethylallyladenosine synthase 2"/>
    <property type="match status" value="1"/>
</dbReference>
<keyword evidence="5" id="KW-0479">Metal-binding</keyword>
<dbReference type="PANTHER" id="PTHR43020">
    <property type="entry name" value="CDK5 REGULATORY SUBUNIT-ASSOCIATED PROTEIN 1"/>
    <property type="match status" value="1"/>
</dbReference>
<comment type="cofactor">
    <cofactor evidence="1">
        <name>[4Fe-4S] cluster</name>
        <dbReference type="ChEBI" id="CHEBI:49883"/>
    </cofactor>
</comment>
<reference evidence="11" key="1">
    <citation type="submission" date="2017-09" db="EMBL/GenBank/DDBJ databases">
        <title>Depth-based differentiation of microbial function through sediment-hosted aquifers and enrichment of novel symbionts in the deep terrestrial subsurface.</title>
        <authorList>
            <person name="Probst A.J."/>
            <person name="Ladd B."/>
            <person name="Jarett J.K."/>
            <person name="Geller-Mcgrath D.E."/>
            <person name="Sieber C.M.K."/>
            <person name="Emerson J.B."/>
            <person name="Anantharaman K."/>
            <person name="Thomas B.C."/>
            <person name="Malmstrom R."/>
            <person name="Stieglmeier M."/>
            <person name="Klingl A."/>
            <person name="Woyke T."/>
            <person name="Ryan C.M."/>
            <person name="Banfield J.F."/>
        </authorList>
    </citation>
    <scope>NUCLEOTIDE SEQUENCE [LARGE SCALE GENOMIC DNA]</scope>
</reference>
<dbReference type="GO" id="GO:0005829">
    <property type="term" value="C:cytosol"/>
    <property type="evidence" value="ECO:0007669"/>
    <property type="project" value="TreeGrafter"/>
</dbReference>
<evidence type="ECO:0000313" key="10">
    <source>
        <dbReference type="EMBL" id="PIZ98720.1"/>
    </source>
</evidence>
<comment type="caution">
    <text evidence="10">The sequence shown here is derived from an EMBL/GenBank/DDBJ whole genome shotgun (WGS) entry which is preliminary data.</text>
</comment>
<evidence type="ECO:0000256" key="7">
    <source>
        <dbReference type="ARBA" id="ARBA00023014"/>
    </source>
</evidence>
<dbReference type="Gene3D" id="3.40.50.12160">
    <property type="entry name" value="Methylthiotransferase, N-terminal domain"/>
    <property type="match status" value="1"/>
</dbReference>
<dbReference type="GO" id="GO:0046872">
    <property type="term" value="F:metal ion binding"/>
    <property type="evidence" value="ECO:0007669"/>
    <property type="project" value="UniProtKB-KW"/>
</dbReference>
<dbReference type="InterPro" id="IPR007197">
    <property type="entry name" value="rSAM"/>
</dbReference>
<evidence type="ECO:0000259" key="8">
    <source>
        <dbReference type="PROSITE" id="PS51449"/>
    </source>
</evidence>
<dbReference type="PROSITE" id="PS51918">
    <property type="entry name" value="RADICAL_SAM"/>
    <property type="match status" value="1"/>
</dbReference>
<dbReference type="InterPro" id="IPR038135">
    <property type="entry name" value="Methylthiotransferase_N_sf"/>
</dbReference>
<dbReference type="PANTHER" id="PTHR43020:SF2">
    <property type="entry name" value="MITOCHONDRIAL TRNA METHYLTHIOTRANSFERASE CDK5RAP1"/>
    <property type="match status" value="1"/>
</dbReference>
<evidence type="ECO:0000259" key="9">
    <source>
        <dbReference type="PROSITE" id="PS51918"/>
    </source>
</evidence>
<dbReference type="AlphaFoldDB" id="A0A2M7VE53"/>
<dbReference type="NCBIfam" id="TIGR00089">
    <property type="entry name" value="MiaB/RimO family radical SAM methylthiotransferase"/>
    <property type="match status" value="1"/>
</dbReference>
<dbReference type="SUPFAM" id="SSF102114">
    <property type="entry name" value="Radical SAM enzymes"/>
    <property type="match status" value="1"/>
</dbReference>
<sequence length="434" mass="49585">MPKKNKSIKYYLMVLGCQMNEADAQRVSTVLEKNNCILTMNEPDADLIAVVACSVRQSAIDRVYGKIRIWQKIKKKKELITVLTGCVLPSDRKKLSPFFDYVLDITAISQLPQLLWQKPIDRQGANEYLEIEPLLSSDFQVYIPIMTGCNNFCTYCAVPHTRGREKSRASKQIIQEIKKYIQQGYKEITLLGQNVNSYGLDQKKELNFVQLLKKIDLITGDFWLRFMTSHPKDLSPELIHFIGHSKHLCPNLHLPIQSGDDQVLKKMNRQYTVKKYLSLIKKVRQSNPNLSVSTDTIVGFPGETKKQFQNTVKTYRQAKFDMAYIARYSPRPGTVAALWADDVTKQEKRSRELRLSNVVEKAGLKFNQRFIGQQVKTLIKNCKKIDSHQYKLIGKSAHDKTVKTIGPKKLVGQFVDIQIVEATPFGLSGKLKAV</sequence>
<name>A0A2M7VE53_9BACT</name>
<evidence type="ECO:0000313" key="11">
    <source>
        <dbReference type="Proteomes" id="UP000230405"/>
    </source>
</evidence>
<dbReference type="Pfam" id="PF04055">
    <property type="entry name" value="Radical_SAM"/>
    <property type="match status" value="1"/>
</dbReference>
<evidence type="ECO:0000256" key="4">
    <source>
        <dbReference type="ARBA" id="ARBA00022691"/>
    </source>
</evidence>
<keyword evidence="7" id="KW-0411">Iron-sulfur</keyword>
<dbReference type="SFLD" id="SFLDG01082">
    <property type="entry name" value="B12-binding_domain_containing"/>
    <property type="match status" value="1"/>
</dbReference>
<proteinExistence type="predicted"/>
<evidence type="ECO:0000256" key="3">
    <source>
        <dbReference type="ARBA" id="ARBA00022679"/>
    </source>
</evidence>
<dbReference type="SFLD" id="SFLDS00029">
    <property type="entry name" value="Radical_SAM"/>
    <property type="match status" value="1"/>
</dbReference>
<dbReference type="EMBL" id="PFPO01000071">
    <property type="protein sequence ID" value="PIZ98720.1"/>
    <property type="molecule type" value="Genomic_DNA"/>
</dbReference>
<feature type="domain" description="Radical SAM core" evidence="9">
    <location>
        <begin position="135"/>
        <end position="365"/>
    </location>
</feature>
<dbReference type="InterPro" id="IPR020612">
    <property type="entry name" value="Methylthiotransferase_CS"/>
</dbReference>
<dbReference type="InterPro" id="IPR006638">
    <property type="entry name" value="Elp3/MiaA/NifB-like_rSAM"/>
</dbReference>
<evidence type="ECO:0000256" key="2">
    <source>
        <dbReference type="ARBA" id="ARBA00022485"/>
    </source>
</evidence>
<evidence type="ECO:0000256" key="5">
    <source>
        <dbReference type="ARBA" id="ARBA00022723"/>
    </source>
</evidence>
<keyword evidence="6" id="KW-0408">Iron</keyword>
<dbReference type="Proteomes" id="UP000230405">
    <property type="component" value="Unassembled WGS sequence"/>
</dbReference>
<feature type="domain" description="MTTase N-terminal" evidence="8">
    <location>
        <begin position="8"/>
        <end position="120"/>
    </location>
</feature>
<dbReference type="CDD" id="cd01335">
    <property type="entry name" value="Radical_SAM"/>
    <property type="match status" value="1"/>
</dbReference>
<gene>
    <name evidence="10" type="primary">miaB</name>
    <name evidence="10" type="ORF">COX77_03595</name>
</gene>
<dbReference type="InterPro" id="IPR058240">
    <property type="entry name" value="rSAM_sf"/>
</dbReference>
<dbReference type="InterPro" id="IPR013848">
    <property type="entry name" value="Methylthiotransferase_N"/>
</dbReference>
<protein>
    <submittedName>
        <fullName evidence="10">tRNA (N6-isopentenyl adenosine(37)-C2)-methylthiotransferase MiaB</fullName>
    </submittedName>
</protein>
<dbReference type="PROSITE" id="PS51449">
    <property type="entry name" value="MTTASE_N"/>
    <property type="match status" value="1"/>
</dbReference>
<dbReference type="GO" id="GO:0035597">
    <property type="term" value="F:tRNA-2-methylthio-N(6)-dimethylallyladenosine(37) synthase activity"/>
    <property type="evidence" value="ECO:0007669"/>
    <property type="project" value="TreeGrafter"/>
</dbReference>
<dbReference type="InterPro" id="IPR023404">
    <property type="entry name" value="rSAM_horseshoe"/>
</dbReference>
<keyword evidence="3 10" id="KW-0808">Transferase</keyword>
<dbReference type="SMART" id="SM00729">
    <property type="entry name" value="Elp3"/>
    <property type="match status" value="1"/>
</dbReference>
<dbReference type="GO" id="GO:0051539">
    <property type="term" value="F:4 iron, 4 sulfur cluster binding"/>
    <property type="evidence" value="ECO:0007669"/>
    <property type="project" value="UniProtKB-KW"/>
</dbReference>